<reference evidence="2" key="2">
    <citation type="submission" date="2020-05" db="UniProtKB">
        <authorList>
            <consortium name="EnsemblMetazoa"/>
        </authorList>
    </citation>
    <scope>IDENTIFICATION</scope>
    <source>
        <strain evidence="2">A-37</strain>
    </source>
</reference>
<feature type="chain" id="PRO_5008127608" evidence="1">
    <location>
        <begin position="22"/>
        <end position="568"/>
    </location>
</feature>
<proteinExistence type="predicted"/>
<dbReference type="EnsemblMetazoa" id="ACUA004355-RA">
    <property type="protein sequence ID" value="ACUA004355-PA"/>
    <property type="gene ID" value="ACUA004355"/>
</dbReference>
<keyword evidence="1" id="KW-0732">Signal</keyword>
<evidence type="ECO:0000256" key="1">
    <source>
        <dbReference type="SAM" id="SignalP"/>
    </source>
</evidence>
<sequence>MLWKKAFCLCALLVAVQVSEGSALRGALSYSRSRTGSFTSQAEPQPQLLLNGLTSLVGSAVNGVSTVLNGLASGFAAGTSGSLSASGTITGGLNIGGITVGAGGSFNSNLPILNLVNNVVTSTLNALNTAISNIGTAAGSLLTNTLATITNTLNSLLGGVGSSLGTIGSGLSGAPTAANGQIVINALNNVATAVGATVNAASSVFGNSTVAAALGNLTSTLNTDLAAAIQAINNATANPGAATTLLGALGPNGINTIATFLGDAAGVLYTTANIPLQLTSVARVNATLAANAGVPYSASGIAAVNGTVNAVLANANSVLNAAVGSFASLIANTQPATNAALAAATATINTGLANLNRVFNLLATDTKTSVTTAAQLAISNLTDLVSTLQTNLNVLNTVTLNAVASANASITADASAVIGPIVANLGSTNATVVACSQTYLPVAVRTNVLYTTALGSCVVEATTIGNILVGNTIAVINSAATRIRSSTADVTVCISSFFPSTLCRTATVPNAPAYITNVALDVVNIKTGEVIDVTNTANDVATCTTDTANAATADFGAIASAYNQCIGA</sequence>
<dbReference type="EMBL" id="AXCM01003124">
    <property type="status" value="NOT_ANNOTATED_CDS"/>
    <property type="molecule type" value="Genomic_DNA"/>
</dbReference>
<dbReference type="Proteomes" id="UP000075883">
    <property type="component" value="Unassembled WGS sequence"/>
</dbReference>
<reference evidence="3" key="1">
    <citation type="submission" date="2013-09" db="EMBL/GenBank/DDBJ databases">
        <title>The Genome Sequence of Anopheles culicifacies species A.</title>
        <authorList>
            <consortium name="The Broad Institute Genomics Platform"/>
            <person name="Neafsey D.E."/>
            <person name="Besansky N."/>
            <person name="Howell P."/>
            <person name="Walton C."/>
            <person name="Young S.K."/>
            <person name="Zeng Q."/>
            <person name="Gargeya S."/>
            <person name="Fitzgerald M."/>
            <person name="Haas B."/>
            <person name="Abouelleil A."/>
            <person name="Allen A.W."/>
            <person name="Alvarado L."/>
            <person name="Arachchi H.M."/>
            <person name="Berlin A.M."/>
            <person name="Chapman S.B."/>
            <person name="Gainer-Dewar J."/>
            <person name="Goldberg J."/>
            <person name="Griggs A."/>
            <person name="Gujja S."/>
            <person name="Hansen M."/>
            <person name="Howarth C."/>
            <person name="Imamovic A."/>
            <person name="Ireland A."/>
            <person name="Larimer J."/>
            <person name="McCowan C."/>
            <person name="Murphy C."/>
            <person name="Pearson M."/>
            <person name="Poon T.W."/>
            <person name="Priest M."/>
            <person name="Roberts A."/>
            <person name="Saif S."/>
            <person name="Shea T."/>
            <person name="Sisk P."/>
            <person name="Sykes S."/>
            <person name="Wortman J."/>
            <person name="Nusbaum C."/>
            <person name="Birren B."/>
        </authorList>
    </citation>
    <scope>NUCLEOTIDE SEQUENCE [LARGE SCALE GENOMIC DNA]</scope>
    <source>
        <strain evidence="3">A-37</strain>
    </source>
</reference>
<dbReference type="VEuPathDB" id="VectorBase:ACUA004355"/>
<keyword evidence="3" id="KW-1185">Reference proteome</keyword>
<evidence type="ECO:0000313" key="3">
    <source>
        <dbReference type="Proteomes" id="UP000075883"/>
    </source>
</evidence>
<feature type="signal peptide" evidence="1">
    <location>
        <begin position="1"/>
        <end position="21"/>
    </location>
</feature>
<accession>A0A182LXJ1</accession>
<protein>
    <submittedName>
        <fullName evidence="2">Uncharacterized protein</fullName>
    </submittedName>
</protein>
<dbReference type="AlphaFoldDB" id="A0A182LXJ1"/>
<name>A0A182LXJ1_9DIPT</name>
<organism evidence="2 3">
    <name type="scientific">Anopheles culicifacies</name>
    <dbReference type="NCBI Taxonomy" id="139723"/>
    <lineage>
        <taxon>Eukaryota</taxon>
        <taxon>Metazoa</taxon>
        <taxon>Ecdysozoa</taxon>
        <taxon>Arthropoda</taxon>
        <taxon>Hexapoda</taxon>
        <taxon>Insecta</taxon>
        <taxon>Pterygota</taxon>
        <taxon>Neoptera</taxon>
        <taxon>Endopterygota</taxon>
        <taxon>Diptera</taxon>
        <taxon>Nematocera</taxon>
        <taxon>Culicoidea</taxon>
        <taxon>Culicidae</taxon>
        <taxon>Anophelinae</taxon>
        <taxon>Anopheles</taxon>
        <taxon>culicifacies species complex</taxon>
    </lineage>
</organism>
<evidence type="ECO:0000313" key="2">
    <source>
        <dbReference type="EnsemblMetazoa" id="ACUA004355-PA"/>
    </source>
</evidence>